<reference evidence="2 3" key="1">
    <citation type="journal article" date="2024" name="Microbiol. Resour. Announc.">
        <title>Genome annotations for the ascomycete fungi Trichoderma harzianum, Trichoderma aggressivum, and Purpureocillium lilacinum.</title>
        <authorList>
            <person name="Beijen E.P.W."/>
            <person name="Ohm R.A."/>
        </authorList>
    </citation>
    <scope>NUCLEOTIDE SEQUENCE [LARGE SCALE GENOMIC DNA]</scope>
    <source>
        <strain evidence="2 3">CBS 150709</strain>
    </source>
</reference>
<gene>
    <name evidence="2" type="ORF">Purlil1_4845</name>
</gene>
<feature type="compositionally biased region" description="Polar residues" evidence="1">
    <location>
        <begin position="61"/>
        <end position="71"/>
    </location>
</feature>
<evidence type="ECO:0000256" key="1">
    <source>
        <dbReference type="SAM" id="MobiDB-lite"/>
    </source>
</evidence>
<evidence type="ECO:0000313" key="3">
    <source>
        <dbReference type="Proteomes" id="UP001287286"/>
    </source>
</evidence>
<sequence length="303" mass="32731">MYSYLTLAISRLYLPRRPGASSTPSFLAGRQRGQPPCGAGHRGQPKYLTPKSHGVPRRGPNESSPGLQSSPGGRAQVIDAHTKVNKETGHLGYNYLNGPPNQTRLLACPATAASLATTSLSTAVCLGRLFSPEEITPGLRSSLVRRGQSVPQVLCRVDAPWQRAPGLTGGGLPVTPSNISHSAPHSRRALRTSTSPADLKTLKRTAQNDAAIGRLEAHDSREGETKSNKHTTERPDAKHTKAISGSPKKKKFTELQPTLSVSVQISLKEEVLALRQARGVQSGTLRRQACRTLPRYYTRTIYP</sequence>
<dbReference type="EMBL" id="JAWRVI010000014">
    <property type="protein sequence ID" value="KAK4090709.1"/>
    <property type="molecule type" value="Genomic_DNA"/>
</dbReference>
<organism evidence="2 3">
    <name type="scientific">Purpureocillium lilacinum</name>
    <name type="common">Paecilomyces lilacinus</name>
    <dbReference type="NCBI Taxonomy" id="33203"/>
    <lineage>
        <taxon>Eukaryota</taxon>
        <taxon>Fungi</taxon>
        <taxon>Dikarya</taxon>
        <taxon>Ascomycota</taxon>
        <taxon>Pezizomycotina</taxon>
        <taxon>Sordariomycetes</taxon>
        <taxon>Hypocreomycetidae</taxon>
        <taxon>Hypocreales</taxon>
        <taxon>Ophiocordycipitaceae</taxon>
        <taxon>Purpureocillium</taxon>
    </lineage>
</organism>
<evidence type="ECO:0000313" key="2">
    <source>
        <dbReference type="EMBL" id="KAK4090709.1"/>
    </source>
</evidence>
<comment type="caution">
    <text evidence="2">The sequence shown here is derived from an EMBL/GenBank/DDBJ whole genome shotgun (WGS) entry which is preliminary data.</text>
</comment>
<dbReference type="Proteomes" id="UP001287286">
    <property type="component" value="Unassembled WGS sequence"/>
</dbReference>
<protein>
    <submittedName>
        <fullName evidence="2">Uncharacterized protein</fullName>
    </submittedName>
</protein>
<accession>A0ABR0C361</accession>
<keyword evidence="3" id="KW-1185">Reference proteome</keyword>
<feature type="region of interest" description="Disordered" evidence="1">
    <location>
        <begin position="166"/>
        <end position="251"/>
    </location>
</feature>
<proteinExistence type="predicted"/>
<name>A0ABR0C361_PURLI</name>
<feature type="region of interest" description="Disordered" evidence="1">
    <location>
        <begin position="19"/>
        <end position="74"/>
    </location>
</feature>
<feature type="compositionally biased region" description="Basic and acidic residues" evidence="1">
    <location>
        <begin position="215"/>
        <end position="239"/>
    </location>
</feature>